<evidence type="ECO:0000256" key="5">
    <source>
        <dbReference type="ARBA" id="ARBA00023136"/>
    </source>
</evidence>
<keyword evidence="4 6" id="KW-1133">Transmembrane helix</keyword>
<keyword evidence="8" id="KW-1185">Reference proteome</keyword>
<dbReference type="InterPro" id="IPR030191">
    <property type="entry name" value="CodB"/>
</dbReference>
<evidence type="ECO:0000256" key="3">
    <source>
        <dbReference type="ARBA" id="ARBA00022692"/>
    </source>
</evidence>
<keyword evidence="3 6" id="KW-0812">Transmembrane</keyword>
<organism evidence="7 8">
    <name type="scientific">Epidermidibacterium keratini</name>
    <dbReference type="NCBI Taxonomy" id="1891644"/>
    <lineage>
        <taxon>Bacteria</taxon>
        <taxon>Bacillati</taxon>
        <taxon>Actinomycetota</taxon>
        <taxon>Actinomycetes</taxon>
        <taxon>Sporichthyales</taxon>
        <taxon>Sporichthyaceae</taxon>
        <taxon>Epidermidibacterium</taxon>
    </lineage>
</organism>
<evidence type="ECO:0000256" key="2">
    <source>
        <dbReference type="ARBA" id="ARBA00008974"/>
    </source>
</evidence>
<dbReference type="PANTHER" id="PTHR30569">
    <property type="entry name" value="CYTOSINE TRANSPORTER CODB"/>
    <property type="match status" value="1"/>
</dbReference>
<dbReference type="EMBL" id="CP047156">
    <property type="protein sequence ID" value="QHC01233.1"/>
    <property type="molecule type" value="Genomic_DNA"/>
</dbReference>
<evidence type="ECO:0000313" key="7">
    <source>
        <dbReference type="EMBL" id="QHC01233.1"/>
    </source>
</evidence>
<feature type="transmembrane region" description="Helical" evidence="6">
    <location>
        <begin position="279"/>
        <end position="299"/>
    </location>
</feature>
<dbReference type="Proteomes" id="UP000463857">
    <property type="component" value="Chromosome"/>
</dbReference>
<comment type="similarity">
    <text evidence="2">Belongs to the purine-cytosine permease (2.A.39) family.</text>
</comment>
<feature type="transmembrane region" description="Helical" evidence="6">
    <location>
        <begin position="348"/>
        <end position="369"/>
    </location>
</feature>
<feature type="transmembrane region" description="Helical" evidence="6">
    <location>
        <begin position="381"/>
        <end position="402"/>
    </location>
</feature>
<proteinExistence type="inferred from homology"/>
<feature type="transmembrane region" description="Helical" evidence="6">
    <location>
        <begin position="325"/>
        <end position="342"/>
    </location>
</feature>
<evidence type="ECO:0000256" key="6">
    <source>
        <dbReference type="SAM" id="Phobius"/>
    </source>
</evidence>
<dbReference type="OrthoDB" id="3169878at2"/>
<feature type="transmembrane region" description="Helical" evidence="6">
    <location>
        <begin position="70"/>
        <end position="93"/>
    </location>
</feature>
<feature type="transmembrane region" description="Helical" evidence="6">
    <location>
        <begin position="408"/>
        <end position="429"/>
    </location>
</feature>
<accession>A0A7L4YQL9</accession>
<protein>
    <submittedName>
        <fullName evidence="7">Cytosine permease</fullName>
    </submittedName>
</protein>
<dbReference type="Pfam" id="PF02133">
    <property type="entry name" value="Transp_cyt_pur"/>
    <property type="match status" value="1"/>
</dbReference>
<feature type="transmembrane region" description="Helical" evidence="6">
    <location>
        <begin position="212"/>
        <end position="234"/>
    </location>
</feature>
<feature type="transmembrane region" description="Helical" evidence="6">
    <location>
        <begin position="41"/>
        <end position="64"/>
    </location>
</feature>
<feature type="transmembrane region" description="Helical" evidence="6">
    <location>
        <begin position="174"/>
        <end position="192"/>
    </location>
</feature>
<feature type="transmembrane region" description="Helical" evidence="6">
    <location>
        <begin position="114"/>
        <end position="135"/>
    </location>
</feature>
<dbReference type="RefSeq" id="WP_159546370.1">
    <property type="nucleotide sequence ID" value="NZ_CP047156.1"/>
</dbReference>
<evidence type="ECO:0000256" key="1">
    <source>
        <dbReference type="ARBA" id="ARBA00004141"/>
    </source>
</evidence>
<dbReference type="InterPro" id="IPR001248">
    <property type="entry name" value="Pur-cyt_permease"/>
</dbReference>
<comment type="subcellular location">
    <subcellularLocation>
        <location evidence="1">Membrane</location>
        <topology evidence="1">Multi-pass membrane protein</topology>
    </subcellularLocation>
</comment>
<keyword evidence="5 6" id="KW-0472">Membrane</keyword>
<feature type="transmembrane region" description="Helical" evidence="6">
    <location>
        <begin position="147"/>
        <end position="167"/>
    </location>
</feature>
<evidence type="ECO:0000313" key="8">
    <source>
        <dbReference type="Proteomes" id="UP000463857"/>
    </source>
</evidence>
<gene>
    <name evidence="7" type="primary">codB</name>
    <name evidence="7" type="ORF">EK0264_13660</name>
</gene>
<reference evidence="7 8" key="1">
    <citation type="journal article" date="2018" name="Int. J. Syst. Evol. Microbiol.">
        <title>Epidermidibacterium keratini gen. nov., sp. nov., a member of the family Sporichthyaceae, isolated from keratin epidermis.</title>
        <authorList>
            <person name="Lee D.G."/>
            <person name="Trujillo M.E."/>
            <person name="Kang S."/>
            <person name="Nam J.J."/>
            <person name="Kim Y.J."/>
        </authorList>
    </citation>
    <scope>NUCLEOTIDE SEQUENCE [LARGE SCALE GENOMIC DNA]</scope>
    <source>
        <strain evidence="7 8">EPI-7</strain>
    </source>
</reference>
<feature type="transmembrane region" description="Helical" evidence="6">
    <location>
        <begin position="246"/>
        <end position="273"/>
    </location>
</feature>
<dbReference type="InParanoid" id="A0A7L4YQL9"/>
<evidence type="ECO:0000256" key="4">
    <source>
        <dbReference type="ARBA" id="ARBA00022989"/>
    </source>
</evidence>
<dbReference type="NCBIfam" id="NF008241">
    <property type="entry name" value="PRK11017.1"/>
    <property type="match status" value="1"/>
</dbReference>
<dbReference type="KEGG" id="eke:EK0264_13660"/>
<dbReference type="Gene3D" id="1.10.4160.10">
    <property type="entry name" value="Hydantoin permease"/>
    <property type="match status" value="1"/>
</dbReference>
<dbReference type="GO" id="GO:0015209">
    <property type="term" value="F:cytosine transmembrane transporter activity"/>
    <property type="evidence" value="ECO:0007669"/>
    <property type="project" value="InterPro"/>
</dbReference>
<sequence length="440" mass="46384">MTDQRDLAGDIPATAAEAERLDADFPLTPVPSSARKSGFSIMIVLLGFTVFTPTMVAGAGLAVSFTWSDFIVVLLVGSLLLGAYVCVIAFLGQRTGLTTVMMSRFPLGYGGSKLASVLLGGTQIGWYGVVIGTIGDMMAQAFGWESYAPKAITMIVVSAFMAATAYFGYNGMYYVSLVATPLILILAFWLMWRSLDHVGGFGGLSDVEPTTSMSFAAAVTAIVGTFVSAGTQCANWTRFARKPSDAVSSAAIAFFIGNGLMILFGAIGALAYGEGDFTVLLYQLGLVGWGIFFMFGNLWTSNADTAYAFGNAGAELFNKPKKGPFIIGGAVIGTALALFGVQNYLIDYLILLGIFIPPLGGVLIGDWLARWRNGQPPVGSITTALRWQGLVPYVVASALAYLSSEYGWGIAPVNGIIVAGVLAFLLARVGEDTRVAPRSP</sequence>
<name>A0A7L4YQL9_9ACTN</name>
<dbReference type="CDD" id="cd11484">
    <property type="entry name" value="SLC-NCS1sbd_CobB-like"/>
    <property type="match status" value="1"/>
</dbReference>
<dbReference type="PANTHER" id="PTHR30569:SF0">
    <property type="entry name" value="CYTOSINE PERMEASE"/>
    <property type="match status" value="1"/>
</dbReference>
<dbReference type="GO" id="GO:0005886">
    <property type="term" value="C:plasma membrane"/>
    <property type="evidence" value="ECO:0007669"/>
    <property type="project" value="TreeGrafter"/>
</dbReference>
<dbReference type="AlphaFoldDB" id="A0A7L4YQL9"/>